<accession>A0A1Y5F7J6</accession>
<evidence type="ECO:0000256" key="2">
    <source>
        <dbReference type="PROSITE-ProRule" id="PRU00335"/>
    </source>
</evidence>
<dbReference type="InterPro" id="IPR050624">
    <property type="entry name" value="HTH-type_Tx_Regulator"/>
</dbReference>
<comment type="caution">
    <text evidence="4">The sequence shown here is derived from an EMBL/GenBank/DDBJ whole genome shotgun (WGS) entry which is preliminary data.</text>
</comment>
<feature type="domain" description="HTH tetR-type" evidence="3">
    <location>
        <begin position="1"/>
        <end position="53"/>
    </location>
</feature>
<evidence type="ECO:0000313" key="4">
    <source>
        <dbReference type="EMBL" id="OUR96897.1"/>
    </source>
</evidence>
<dbReference type="InterPro" id="IPR001647">
    <property type="entry name" value="HTH_TetR"/>
</dbReference>
<dbReference type="PANTHER" id="PTHR43479:SF11">
    <property type="entry name" value="ACREF_ENVCD OPERON REPRESSOR-RELATED"/>
    <property type="match status" value="1"/>
</dbReference>
<reference evidence="5" key="1">
    <citation type="journal article" date="2017" name="Proc. Natl. Acad. Sci. U.S.A.">
        <title>Simulation of Deepwater Horizon oil plume reveals substrate specialization within a complex community of hydrocarbon-degraders.</title>
        <authorList>
            <person name="Hu P."/>
            <person name="Dubinsky E.A."/>
            <person name="Probst A.J."/>
            <person name="Wang J."/>
            <person name="Sieber C.M.K."/>
            <person name="Tom L.M."/>
            <person name="Gardinali P."/>
            <person name="Banfield J.F."/>
            <person name="Atlas R.M."/>
            <person name="Andersen G.L."/>
        </authorList>
    </citation>
    <scope>NUCLEOTIDE SEQUENCE [LARGE SCALE GENOMIC DNA]</scope>
</reference>
<dbReference type="EMBL" id="MAAO01000006">
    <property type="protein sequence ID" value="OUR96897.1"/>
    <property type="molecule type" value="Genomic_DNA"/>
</dbReference>
<keyword evidence="1 2" id="KW-0238">DNA-binding</keyword>
<dbReference type="InterPro" id="IPR009057">
    <property type="entry name" value="Homeodomain-like_sf"/>
</dbReference>
<dbReference type="PROSITE" id="PS50977">
    <property type="entry name" value="HTH_TETR_2"/>
    <property type="match status" value="1"/>
</dbReference>
<gene>
    <name evidence="4" type="ORF">A9Q84_11210</name>
</gene>
<protein>
    <recommendedName>
        <fullName evidence="3">HTH tetR-type domain-containing protein</fullName>
    </recommendedName>
</protein>
<feature type="DNA-binding region" description="H-T-H motif" evidence="2">
    <location>
        <begin position="16"/>
        <end position="35"/>
    </location>
</feature>
<dbReference type="SUPFAM" id="SSF46689">
    <property type="entry name" value="Homeodomain-like"/>
    <property type="match status" value="1"/>
</dbReference>
<organism evidence="4 5">
    <name type="scientific">Halobacteriovorax marinus</name>
    <dbReference type="NCBI Taxonomy" id="97084"/>
    <lineage>
        <taxon>Bacteria</taxon>
        <taxon>Pseudomonadati</taxon>
        <taxon>Bdellovibrionota</taxon>
        <taxon>Bacteriovoracia</taxon>
        <taxon>Bacteriovoracales</taxon>
        <taxon>Halobacteriovoraceae</taxon>
        <taxon>Halobacteriovorax</taxon>
    </lineage>
</organism>
<name>A0A1Y5F7J6_9BACT</name>
<dbReference type="AlphaFoldDB" id="A0A1Y5F7J6"/>
<dbReference type="Pfam" id="PF17929">
    <property type="entry name" value="TetR_C_34"/>
    <property type="match status" value="1"/>
</dbReference>
<sequence length="192" mass="22011">MAAEKLLVKGSFPLPSVNQIISEAGVSKGTVYLYFKSKEEIYLSLLGTYLDNFEKDVIDSLKKSNKSNYVDSLILSYINFARENPKGVYLASIASLILENNLTDESIILFKKRIREITVNMLVEVEDIIKINDMEKLSSLFLVSYNLFLGCWQHCNPPEQVVKVLNNNNLEDILYDFEKEFSKAFRTLWASM</sequence>
<evidence type="ECO:0000259" key="3">
    <source>
        <dbReference type="PROSITE" id="PS50977"/>
    </source>
</evidence>
<dbReference type="PANTHER" id="PTHR43479">
    <property type="entry name" value="ACREF/ENVCD OPERON REPRESSOR-RELATED"/>
    <property type="match status" value="1"/>
</dbReference>
<dbReference type="Proteomes" id="UP000196531">
    <property type="component" value="Unassembled WGS sequence"/>
</dbReference>
<dbReference type="InterPro" id="IPR023772">
    <property type="entry name" value="DNA-bd_HTH_TetR-type_CS"/>
</dbReference>
<evidence type="ECO:0000256" key="1">
    <source>
        <dbReference type="ARBA" id="ARBA00023125"/>
    </source>
</evidence>
<dbReference type="PROSITE" id="PS01081">
    <property type="entry name" value="HTH_TETR_1"/>
    <property type="match status" value="1"/>
</dbReference>
<evidence type="ECO:0000313" key="5">
    <source>
        <dbReference type="Proteomes" id="UP000196531"/>
    </source>
</evidence>
<dbReference type="Pfam" id="PF00440">
    <property type="entry name" value="TetR_N"/>
    <property type="match status" value="1"/>
</dbReference>
<dbReference type="GO" id="GO:0003677">
    <property type="term" value="F:DNA binding"/>
    <property type="evidence" value="ECO:0007669"/>
    <property type="project" value="UniProtKB-UniRule"/>
</dbReference>
<proteinExistence type="predicted"/>
<dbReference type="Gene3D" id="1.10.357.10">
    <property type="entry name" value="Tetracycline Repressor, domain 2"/>
    <property type="match status" value="1"/>
</dbReference>
<dbReference type="InterPro" id="IPR041483">
    <property type="entry name" value="TetR_C_34"/>
</dbReference>